<protein>
    <submittedName>
        <fullName evidence="2">Short-chain dehydrogenase</fullName>
    </submittedName>
</protein>
<dbReference type="SUPFAM" id="SSF51735">
    <property type="entry name" value="NAD(P)-binding Rossmann-fold domains"/>
    <property type="match status" value="1"/>
</dbReference>
<reference evidence="2 3" key="1">
    <citation type="submission" date="2020-12" db="EMBL/GenBank/DDBJ databases">
        <title>Complete genome sequence of Mycobacterium heckeshornense JCM 15655T, closely related to a pathogenic non-tuberculous mycobacterial species Mycobacterium xenopi.</title>
        <authorList>
            <person name="Yoshida M."/>
            <person name="Fukano H."/>
            <person name="Asakura T."/>
            <person name="Suzuki M."/>
            <person name="Hoshino Y."/>
        </authorList>
    </citation>
    <scope>NUCLEOTIDE SEQUENCE [LARGE SCALE GENOMIC DNA]</scope>
    <source>
        <strain evidence="2 3">JCM 15655</strain>
    </source>
</reference>
<proteinExistence type="inferred from homology"/>
<accession>A0A7R7GUM7</accession>
<dbReference type="PRINTS" id="PR00081">
    <property type="entry name" value="GDHRDH"/>
</dbReference>
<sequence length="267" mass="28563">MHLNDLGYRVFAGVRSESIAEQLANLPPSTGELIPVVLDVTDVASIARAGDYVELRCADTALWALVNNAGICIGAPLECVPINLMRIQLETNLVGALAVTQRFLPLLRASKGRIVNVSSGIGAVTPPFLGAYAACEFGKEGLSDALRRELRPFGVRVSVIEPGVVETPMWRKLHASAEQAIATAPAEIAAIYRTRFTAFLNACEARAHATKTTPMHYANAVAAAVVAKRPKIRYRVGPDSWASALARRVAPDRLTDALIALALKLST</sequence>
<keyword evidence="3" id="KW-1185">Reference proteome</keyword>
<dbReference type="EMBL" id="AP024237">
    <property type="protein sequence ID" value="BCO35636.1"/>
    <property type="molecule type" value="Genomic_DNA"/>
</dbReference>
<evidence type="ECO:0000313" key="2">
    <source>
        <dbReference type="EMBL" id="BCO35636.1"/>
    </source>
</evidence>
<name>A0A7R7GUM7_9MYCO</name>
<evidence type="ECO:0000256" key="1">
    <source>
        <dbReference type="RuleBase" id="RU000363"/>
    </source>
</evidence>
<dbReference type="PANTHER" id="PTHR43313">
    <property type="entry name" value="SHORT-CHAIN DEHYDROGENASE/REDUCTASE FAMILY 9C"/>
    <property type="match status" value="1"/>
</dbReference>
<gene>
    <name evidence="2" type="ORF">MHEC_20690</name>
</gene>
<organism evidence="2 3">
    <name type="scientific">Mycobacterium heckeshornense</name>
    <dbReference type="NCBI Taxonomy" id="110505"/>
    <lineage>
        <taxon>Bacteria</taxon>
        <taxon>Bacillati</taxon>
        <taxon>Actinomycetota</taxon>
        <taxon>Actinomycetes</taxon>
        <taxon>Mycobacteriales</taxon>
        <taxon>Mycobacteriaceae</taxon>
        <taxon>Mycobacterium</taxon>
    </lineage>
</organism>
<dbReference type="AlphaFoldDB" id="A0A7R7GUM7"/>
<comment type="similarity">
    <text evidence="1">Belongs to the short-chain dehydrogenases/reductases (SDR) family.</text>
</comment>
<dbReference type="PRINTS" id="PR00080">
    <property type="entry name" value="SDRFAMILY"/>
</dbReference>
<dbReference type="PANTHER" id="PTHR43313:SF1">
    <property type="entry name" value="3BETA-HYDROXYSTEROID DEHYDROGENASE DHS-16"/>
    <property type="match status" value="1"/>
</dbReference>
<dbReference type="GO" id="GO:0016491">
    <property type="term" value="F:oxidoreductase activity"/>
    <property type="evidence" value="ECO:0007669"/>
    <property type="project" value="TreeGrafter"/>
</dbReference>
<dbReference type="InterPro" id="IPR036291">
    <property type="entry name" value="NAD(P)-bd_dom_sf"/>
</dbReference>
<dbReference type="GO" id="GO:0008202">
    <property type="term" value="P:steroid metabolic process"/>
    <property type="evidence" value="ECO:0007669"/>
    <property type="project" value="TreeGrafter"/>
</dbReference>
<evidence type="ECO:0000313" key="3">
    <source>
        <dbReference type="Proteomes" id="UP000595446"/>
    </source>
</evidence>
<dbReference type="InterPro" id="IPR002347">
    <property type="entry name" value="SDR_fam"/>
</dbReference>
<dbReference type="Proteomes" id="UP000595446">
    <property type="component" value="Chromosome"/>
</dbReference>
<dbReference type="Gene3D" id="3.40.50.720">
    <property type="entry name" value="NAD(P)-binding Rossmann-like Domain"/>
    <property type="match status" value="1"/>
</dbReference>
<dbReference type="Pfam" id="PF00106">
    <property type="entry name" value="adh_short"/>
    <property type="match status" value="1"/>
</dbReference>